<dbReference type="InterPro" id="IPR026297">
    <property type="entry name" value="FMRFamide-related/fGRP"/>
</dbReference>
<organism evidence="8 9">
    <name type="scientific">Sphaeramia orbicularis</name>
    <name type="common">orbiculate cardinalfish</name>
    <dbReference type="NCBI Taxonomy" id="375764"/>
    <lineage>
        <taxon>Eukaryota</taxon>
        <taxon>Metazoa</taxon>
        <taxon>Chordata</taxon>
        <taxon>Craniata</taxon>
        <taxon>Vertebrata</taxon>
        <taxon>Euteleostomi</taxon>
        <taxon>Actinopterygii</taxon>
        <taxon>Neopterygii</taxon>
        <taxon>Teleostei</taxon>
        <taxon>Neoteleostei</taxon>
        <taxon>Acanthomorphata</taxon>
        <taxon>Gobiaria</taxon>
        <taxon>Kurtiformes</taxon>
        <taxon>Apogonoidei</taxon>
        <taxon>Apogonidae</taxon>
        <taxon>Apogoninae</taxon>
        <taxon>Sphaeramia</taxon>
    </lineage>
</organism>
<evidence type="ECO:0000313" key="8">
    <source>
        <dbReference type="Ensembl" id="ENSSORP00005039063.1"/>
    </source>
</evidence>
<evidence type="ECO:0000256" key="3">
    <source>
        <dbReference type="ARBA" id="ARBA00022525"/>
    </source>
</evidence>
<feature type="signal peptide" evidence="7">
    <location>
        <begin position="1"/>
        <end position="22"/>
    </location>
</feature>
<keyword evidence="9" id="KW-1185">Reference proteome</keyword>
<evidence type="ECO:0000256" key="5">
    <source>
        <dbReference type="ARBA" id="ARBA00022815"/>
    </source>
</evidence>
<keyword evidence="4 7" id="KW-0732">Signal</keyword>
<evidence type="ECO:0000256" key="4">
    <source>
        <dbReference type="ARBA" id="ARBA00022729"/>
    </source>
</evidence>
<dbReference type="Proteomes" id="UP000472271">
    <property type="component" value="Chromosome 11"/>
</dbReference>
<sequence length="198" mass="22564">MLTTMLLSMLLMLEGLQGGATAAFDFQHDGKSIYSNNILMSSDGGRQTVRKQPHHQMKSEIHRSLDLESLLNMLVTPSPRKSSLPTIMRLFPPTATPLHQHANMPMRFGRQSDPAEDKAPNATPNMPQRFGRSWKVIRMCARCLSVREPPHLMPPLISESDSPLWSIYRTLEMFSLVTDKEEVKMHEKPLKRCEIIIM</sequence>
<protein>
    <recommendedName>
        <fullName evidence="10">Neuropeptide VF precursor</fullName>
    </recommendedName>
</protein>
<evidence type="ECO:0000256" key="6">
    <source>
        <dbReference type="ARBA" id="ARBA00023320"/>
    </source>
</evidence>
<accession>A0A673BFE4</accession>
<dbReference type="InParanoid" id="A0A673BFE4"/>
<dbReference type="GO" id="GO:0032277">
    <property type="term" value="P:negative regulation of gonadotropin secretion"/>
    <property type="evidence" value="ECO:0007669"/>
    <property type="project" value="TreeGrafter"/>
</dbReference>
<name>A0A673BFE4_9TELE</name>
<dbReference type="PANTHER" id="PTHR14403:SF6">
    <property type="entry name" value="PRO-FMRFAMIDE-RELATED NEUROPEPTIDE VF"/>
    <property type="match status" value="1"/>
</dbReference>
<reference evidence="8" key="3">
    <citation type="submission" date="2025-09" db="UniProtKB">
        <authorList>
            <consortium name="Ensembl"/>
        </authorList>
    </citation>
    <scope>IDENTIFICATION</scope>
</reference>
<keyword evidence="6" id="KW-0527">Neuropeptide</keyword>
<proteinExistence type="inferred from homology"/>
<keyword evidence="5" id="KW-0027">Amidation</keyword>
<dbReference type="GO" id="GO:0007218">
    <property type="term" value="P:neuropeptide signaling pathway"/>
    <property type="evidence" value="ECO:0007669"/>
    <property type="project" value="UniProtKB-KW"/>
</dbReference>
<reference evidence="8" key="1">
    <citation type="submission" date="2019-06" db="EMBL/GenBank/DDBJ databases">
        <authorList>
            <consortium name="Wellcome Sanger Institute Data Sharing"/>
        </authorList>
    </citation>
    <scope>NUCLEOTIDE SEQUENCE [LARGE SCALE GENOMIC DNA]</scope>
</reference>
<evidence type="ECO:0000256" key="7">
    <source>
        <dbReference type="SAM" id="SignalP"/>
    </source>
</evidence>
<keyword evidence="3" id="KW-0964">Secreted</keyword>
<evidence type="ECO:0008006" key="10">
    <source>
        <dbReference type="Google" id="ProtNLM"/>
    </source>
</evidence>
<dbReference type="Ensembl" id="ENSSORT00005040066.1">
    <property type="protein sequence ID" value="ENSSORP00005039063.1"/>
    <property type="gene ID" value="ENSSORG00005018261.1"/>
</dbReference>
<evidence type="ECO:0000313" key="9">
    <source>
        <dbReference type="Proteomes" id="UP000472271"/>
    </source>
</evidence>
<evidence type="ECO:0000256" key="2">
    <source>
        <dbReference type="ARBA" id="ARBA00006356"/>
    </source>
</evidence>
<evidence type="ECO:0000256" key="1">
    <source>
        <dbReference type="ARBA" id="ARBA00004613"/>
    </source>
</evidence>
<feature type="chain" id="PRO_5025480812" description="Neuropeptide VF precursor" evidence="7">
    <location>
        <begin position="23"/>
        <end position="198"/>
    </location>
</feature>
<reference evidence="8" key="2">
    <citation type="submission" date="2025-08" db="UniProtKB">
        <authorList>
            <consortium name="Ensembl"/>
        </authorList>
    </citation>
    <scope>IDENTIFICATION</scope>
</reference>
<dbReference type="AlphaFoldDB" id="A0A673BFE4"/>
<dbReference type="GO" id="GO:0005576">
    <property type="term" value="C:extracellular region"/>
    <property type="evidence" value="ECO:0007669"/>
    <property type="project" value="UniProtKB-SubCell"/>
</dbReference>
<comment type="similarity">
    <text evidence="2">Belongs to the FARP (FMRFamide related peptide) family.</text>
</comment>
<comment type="subcellular location">
    <subcellularLocation>
        <location evidence="1">Secreted</location>
    </subcellularLocation>
</comment>
<dbReference type="GO" id="GO:0005102">
    <property type="term" value="F:signaling receptor binding"/>
    <property type="evidence" value="ECO:0007669"/>
    <property type="project" value="TreeGrafter"/>
</dbReference>
<dbReference type="PANTHER" id="PTHR14403">
    <property type="entry name" value="RFAMIDE PEPTIDE GONADOTROPIN INHIBITORY HORMONE"/>
    <property type="match status" value="1"/>
</dbReference>